<dbReference type="EMBL" id="CAKOGP040000750">
    <property type="protein sequence ID" value="CAJ1938668.1"/>
    <property type="molecule type" value="Genomic_DNA"/>
</dbReference>
<name>A0AAD2FKV9_9STRA</name>
<comment type="caution">
    <text evidence="1">The sequence shown here is derived from an EMBL/GenBank/DDBJ whole genome shotgun (WGS) entry which is preliminary data.</text>
</comment>
<accession>A0AAD2FKV9</accession>
<organism evidence="1 2">
    <name type="scientific">Cylindrotheca closterium</name>
    <dbReference type="NCBI Taxonomy" id="2856"/>
    <lineage>
        <taxon>Eukaryota</taxon>
        <taxon>Sar</taxon>
        <taxon>Stramenopiles</taxon>
        <taxon>Ochrophyta</taxon>
        <taxon>Bacillariophyta</taxon>
        <taxon>Bacillariophyceae</taxon>
        <taxon>Bacillariophycidae</taxon>
        <taxon>Bacillariales</taxon>
        <taxon>Bacillariaceae</taxon>
        <taxon>Cylindrotheca</taxon>
    </lineage>
</organism>
<protein>
    <submittedName>
        <fullName evidence="1">Uncharacterized protein</fullName>
    </submittedName>
</protein>
<proteinExistence type="predicted"/>
<evidence type="ECO:0000313" key="1">
    <source>
        <dbReference type="EMBL" id="CAJ1938668.1"/>
    </source>
</evidence>
<gene>
    <name evidence="1" type="ORF">CYCCA115_LOCUS6227</name>
</gene>
<feature type="non-terminal residue" evidence="1">
    <location>
        <position position="1"/>
    </location>
</feature>
<evidence type="ECO:0000313" key="2">
    <source>
        <dbReference type="Proteomes" id="UP001295423"/>
    </source>
</evidence>
<sequence>MDKWSNMIINLNLWTNCTTTMITQMVSWIM</sequence>
<dbReference type="AlphaFoldDB" id="A0AAD2FKV9"/>
<keyword evidence="2" id="KW-1185">Reference proteome</keyword>
<reference evidence="1" key="1">
    <citation type="submission" date="2023-08" db="EMBL/GenBank/DDBJ databases">
        <authorList>
            <person name="Audoor S."/>
            <person name="Bilcke G."/>
        </authorList>
    </citation>
    <scope>NUCLEOTIDE SEQUENCE</scope>
</reference>
<dbReference type="Proteomes" id="UP001295423">
    <property type="component" value="Unassembled WGS sequence"/>
</dbReference>